<dbReference type="Proteomes" id="UP000786185">
    <property type="component" value="Unassembled WGS sequence"/>
</dbReference>
<reference evidence="1" key="1">
    <citation type="journal article" date="2021" name="PeerJ">
        <title>Analysis of 44 Vibrio anguillarum genomes reveals high genetic diversity.</title>
        <authorList>
            <person name="Hansen M.J."/>
            <person name="Dalsgaard I."/>
        </authorList>
    </citation>
    <scope>NUCLEOTIDE SEQUENCE</scope>
    <source>
        <strain evidence="1">850617-1/1</strain>
    </source>
</reference>
<evidence type="ECO:0000313" key="2">
    <source>
        <dbReference type="Proteomes" id="UP000786185"/>
    </source>
</evidence>
<evidence type="ECO:0000313" key="1">
    <source>
        <dbReference type="EMBL" id="MBF4438482.1"/>
    </source>
</evidence>
<accession>A0AAW4BQ43</accession>
<proteinExistence type="predicted"/>
<feature type="non-terminal residue" evidence="1">
    <location>
        <position position="90"/>
    </location>
</feature>
<sequence>KTDLIANHKLSKRNVILVSEAIDSDVTELDIEDLFGSDYFLSLAEEAYRDEITDDLKYNDNIPRVCKRFEKAMKDFGLKKQFVKANPARI</sequence>
<dbReference type="EMBL" id="SCLC01002150">
    <property type="protein sequence ID" value="MBF4438482.1"/>
    <property type="molecule type" value="Genomic_DNA"/>
</dbReference>
<protein>
    <submittedName>
        <fullName evidence="1">Uncharacterized protein</fullName>
    </submittedName>
</protein>
<comment type="caution">
    <text evidence="1">The sequence shown here is derived from an EMBL/GenBank/DDBJ whole genome shotgun (WGS) entry which is preliminary data.</text>
</comment>
<dbReference type="AlphaFoldDB" id="A0AAW4BQ43"/>
<name>A0AAW4BQ43_VIBAN</name>
<gene>
    <name evidence="1" type="ORF">ERJ77_29140</name>
</gene>
<organism evidence="1 2">
    <name type="scientific">Vibrio anguillarum</name>
    <name type="common">Listonella anguillarum</name>
    <dbReference type="NCBI Taxonomy" id="55601"/>
    <lineage>
        <taxon>Bacteria</taxon>
        <taxon>Pseudomonadati</taxon>
        <taxon>Pseudomonadota</taxon>
        <taxon>Gammaproteobacteria</taxon>
        <taxon>Vibrionales</taxon>
        <taxon>Vibrionaceae</taxon>
        <taxon>Vibrio</taxon>
    </lineage>
</organism>
<feature type="non-terminal residue" evidence="1">
    <location>
        <position position="1"/>
    </location>
</feature>